<gene>
    <name evidence="11" type="primary">LOC105270314</name>
</gene>
<dbReference type="GO" id="GO:0006260">
    <property type="term" value="P:DNA replication"/>
    <property type="evidence" value="ECO:0007669"/>
    <property type="project" value="UniProtKB-KW"/>
</dbReference>
<dbReference type="GO" id="GO:0000166">
    <property type="term" value="F:nucleotide binding"/>
    <property type="evidence" value="ECO:0007669"/>
    <property type="project" value="InterPro"/>
</dbReference>
<dbReference type="KEGG" id="fas:105270314"/>
<keyword evidence="5" id="KW-0235">DNA replication</keyword>
<dbReference type="InterPro" id="IPR004868">
    <property type="entry name" value="DNA-dir_DNA_pol_B_mt/vir"/>
</dbReference>
<dbReference type="GO" id="GO:0042575">
    <property type="term" value="C:DNA polymerase complex"/>
    <property type="evidence" value="ECO:0007669"/>
    <property type="project" value="UniProtKB-ARBA"/>
</dbReference>
<dbReference type="RefSeq" id="XP_011309468.1">
    <property type="nucleotide sequence ID" value="XM_011311166.1"/>
</dbReference>
<feature type="domain" description="DNA-directed DNA polymerase family B mitochondria/virus" evidence="9">
    <location>
        <begin position="102"/>
        <end position="362"/>
    </location>
</feature>
<comment type="catalytic activity">
    <reaction evidence="8">
        <text>DNA(n) + a 2'-deoxyribonucleoside 5'-triphosphate = DNA(n+1) + diphosphate</text>
        <dbReference type="Rhea" id="RHEA:22508"/>
        <dbReference type="Rhea" id="RHEA-COMP:17339"/>
        <dbReference type="Rhea" id="RHEA-COMP:17340"/>
        <dbReference type="ChEBI" id="CHEBI:33019"/>
        <dbReference type="ChEBI" id="CHEBI:61560"/>
        <dbReference type="ChEBI" id="CHEBI:173112"/>
        <dbReference type="EC" id="2.7.7.7"/>
    </reaction>
</comment>
<evidence type="ECO:0000256" key="2">
    <source>
        <dbReference type="ARBA" id="ARBA00012417"/>
    </source>
</evidence>
<reference evidence="11" key="1">
    <citation type="submission" date="2025-08" db="UniProtKB">
        <authorList>
            <consortium name="RefSeq"/>
        </authorList>
    </citation>
    <scope>IDENTIFICATION</scope>
    <source>
        <strain evidence="11">USDA-PBARC FA_bdor</strain>
        <tissue evidence="11">Whole organism</tissue>
    </source>
</reference>
<evidence type="ECO:0000256" key="7">
    <source>
        <dbReference type="ARBA" id="ARBA00023125"/>
    </source>
</evidence>
<dbReference type="InterPro" id="IPR012337">
    <property type="entry name" value="RNaseH-like_sf"/>
</dbReference>
<dbReference type="AlphaFoldDB" id="A0A9R1TIB1"/>
<keyword evidence="6" id="KW-0239">DNA-directed DNA polymerase</keyword>
<keyword evidence="7" id="KW-0238">DNA-binding</keyword>
<evidence type="ECO:0000313" key="10">
    <source>
        <dbReference type="Proteomes" id="UP000694866"/>
    </source>
</evidence>
<dbReference type="EC" id="2.7.7.7" evidence="2"/>
<dbReference type="GO" id="GO:0003887">
    <property type="term" value="F:DNA-directed DNA polymerase activity"/>
    <property type="evidence" value="ECO:0007669"/>
    <property type="project" value="UniProtKB-KW"/>
</dbReference>
<evidence type="ECO:0000256" key="3">
    <source>
        <dbReference type="ARBA" id="ARBA00022679"/>
    </source>
</evidence>
<sequence>MVLPSEEMKILKLKNDRYKVAIPCTIYADLECILQPSDGGDDDSLHQKHIPDSVAFYLQCSFDNNLSRFEIKRGSDCIAWVMDELKKIGVMTLNIQIIATSQNLSGYDAHFRILDLVKEFNGSVELLPLTKEKNSSFKRSIPQTKVNLRFIDSFRFMASSLKKLASYFTDEDKTITQAHCSTEQFHLLMRKGEVWKKFNITTLGEYSDLYSKTDVLLLADIFENFRKSCLSVYKLGPLHTAPELAFDAMLKCTRVEIELFTEADKLLFIEKGIRGGVAQCINRYAHANNRYMGENYNPNEEESYLMYIDLNNLYGAAMSQYLPLGAFEWENFDGFNVLNGPDDSPIRYILEVVLEYPKELHDLMNNAVFGKTMENVRKHRDVKLITKWDGRYGARACIARSNFQSSLIFNDNMAIIELKRVQIWFNKPIYIAFAISD</sequence>
<evidence type="ECO:0000256" key="4">
    <source>
        <dbReference type="ARBA" id="ARBA00022695"/>
    </source>
</evidence>
<evidence type="ECO:0000259" key="9">
    <source>
        <dbReference type="Pfam" id="PF03175"/>
    </source>
</evidence>
<comment type="similarity">
    <text evidence="1">Belongs to the DNA polymerase type-B family.</text>
</comment>
<dbReference type="OrthoDB" id="414982at2759"/>
<dbReference type="GO" id="GO:0003677">
    <property type="term" value="F:DNA binding"/>
    <property type="evidence" value="ECO:0007669"/>
    <property type="project" value="UniProtKB-KW"/>
</dbReference>
<evidence type="ECO:0000256" key="8">
    <source>
        <dbReference type="ARBA" id="ARBA00049244"/>
    </source>
</evidence>
<accession>A0A9R1TIB1</accession>
<name>A0A9R1TIB1_9HYME</name>
<evidence type="ECO:0000313" key="11">
    <source>
        <dbReference type="RefSeq" id="XP_011309468.1"/>
    </source>
</evidence>
<protein>
    <recommendedName>
        <fullName evidence="2">DNA-directed DNA polymerase</fullName>
        <ecNumber evidence="2">2.7.7.7</ecNumber>
    </recommendedName>
</protein>
<evidence type="ECO:0000256" key="6">
    <source>
        <dbReference type="ARBA" id="ARBA00022932"/>
    </source>
</evidence>
<dbReference type="PANTHER" id="PTHR31511">
    <property type="entry name" value="PROTEIN CBG23764"/>
    <property type="match status" value="1"/>
</dbReference>
<evidence type="ECO:0000256" key="5">
    <source>
        <dbReference type="ARBA" id="ARBA00022705"/>
    </source>
</evidence>
<dbReference type="Proteomes" id="UP000694866">
    <property type="component" value="Unplaced"/>
</dbReference>
<dbReference type="SUPFAM" id="SSF53098">
    <property type="entry name" value="Ribonuclease H-like"/>
    <property type="match status" value="1"/>
</dbReference>
<dbReference type="GeneID" id="105270314"/>
<dbReference type="SUPFAM" id="SSF56672">
    <property type="entry name" value="DNA/RNA polymerases"/>
    <property type="match status" value="1"/>
</dbReference>
<evidence type="ECO:0000256" key="1">
    <source>
        <dbReference type="ARBA" id="ARBA00005755"/>
    </source>
</evidence>
<dbReference type="InterPro" id="IPR043502">
    <property type="entry name" value="DNA/RNA_pol_sf"/>
</dbReference>
<proteinExistence type="inferred from homology"/>
<keyword evidence="10" id="KW-1185">Reference proteome</keyword>
<keyword evidence="4" id="KW-0548">Nucleotidyltransferase</keyword>
<dbReference type="Pfam" id="PF03175">
    <property type="entry name" value="DNA_pol_B_2"/>
    <property type="match status" value="1"/>
</dbReference>
<dbReference type="PANTHER" id="PTHR31511:SF12">
    <property type="entry name" value="RHO TERMINATION FACTOR N-TERMINAL DOMAIN-CONTAINING PROTEIN"/>
    <property type="match status" value="1"/>
</dbReference>
<organism evidence="10 11">
    <name type="scientific">Fopius arisanus</name>
    <dbReference type="NCBI Taxonomy" id="64838"/>
    <lineage>
        <taxon>Eukaryota</taxon>
        <taxon>Metazoa</taxon>
        <taxon>Ecdysozoa</taxon>
        <taxon>Arthropoda</taxon>
        <taxon>Hexapoda</taxon>
        <taxon>Insecta</taxon>
        <taxon>Pterygota</taxon>
        <taxon>Neoptera</taxon>
        <taxon>Endopterygota</taxon>
        <taxon>Hymenoptera</taxon>
        <taxon>Apocrita</taxon>
        <taxon>Ichneumonoidea</taxon>
        <taxon>Braconidae</taxon>
        <taxon>Opiinae</taxon>
        <taxon>Fopius</taxon>
    </lineage>
</organism>
<keyword evidence="3" id="KW-0808">Transferase</keyword>